<evidence type="ECO:0000256" key="4">
    <source>
        <dbReference type="ARBA" id="ARBA00023295"/>
    </source>
</evidence>
<keyword evidence="2 5" id="KW-0378">Hydrolase</keyword>
<feature type="domain" description="Glycosyl hydrolase family 32 N-terminal" evidence="6">
    <location>
        <begin position="50"/>
        <end position="359"/>
    </location>
</feature>
<dbReference type="InterPro" id="IPR013320">
    <property type="entry name" value="ConA-like_dom_sf"/>
</dbReference>
<dbReference type="SUPFAM" id="SSF49899">
    <property type="entry name" value="Concanavalin A-like lectins/glucanases"/>
    <property type="match status" value="1"/>
</dbReference>
<dbReference type="InterPro" id="IPR018053">
    <property type="entry name" value="Glyco_hydro_32_AS"/>
</dbReference>
<keyword evidence="3" id="KW-0325">Glycoprotein</keyword>
<dbReference type="FunFam" id="2.60.120.560:FF:000002">
    <property type="entry name" value="Beta-fructofuranosidase, insoluble isoenzyme CWINV1"/>
    <property type="match status" value="1"/>
</dbReference>
<dbReference type="Pfam" id="PF08244">
    <property type="entry name" value="Glyco_hydro_32C"/>
    <property type="match status" value="1"/>
</dbReference>
<dbReference type="GO" id="GO:0005975">
    <property type="term" value="P:carbohydrate metabolic process"/>
    <property type="evidence" value="ECO:0007669"/>
    <property type="project" value="InterPro"/>
</dbReference>
<keyword evidence="4 5" id="KW-0326">Glycosidase</keyword>
<dbReference type="Gene3D" id="2.115.10.20">
    <property type="entry name" value="Glycosyl hydrolase domain, family 43"/>
    <property type="match status" value="1"/>
</dbReference>
<dbReference type="CDD" id="cd18624">
    <property type="entry name" value="GH32_Fruct1-like"/>
    <property type="match status" value="1"/>
</dbReference>
<dbReference type="InterPro" id="IPR001362">
    <property type="entry name" value="Glyco_hydro_32"/>
</dbReference>
<dbReference type="GO" id="GO:0004553">
    <property type="term" value="F:hydrolase activity, hydrolyzing O-glycosyl compounds"/>
    <property type="evidence" value="ECO:0007669"/>
    <property type="project" value="InterPro"/>
</dbReference>
<evidence type="ECO:0000256" key="5">
    <source>
        <dbReference type="RuleBase" id="RU362110"/>
    </source>
</evidence>
<dbReference type="CAZy" id="GH32">
    <property type="family name" value="Glycoside Hydrolase Family 32"/>
</dbReference>
<dbReference type="Pfam" id="PF00251">
    <property type="entry name" value="Glyco_hydro_32N"/>
    <property type="match status" value="1"/>
</dbReference>
<dbReference type="InterPro" id="IPR013189">
    <property type="entry name" value="Glyco_hydro_32_C"/>
</dbReference>
<dbReference type="SUPFAM" id="SSF75005">
    <property type="entry name" value="Arabinanase/levansucrase/invertase"/>
    <property type="match status" value="1"/>
</dbReference>
<name>A9E2W4_ASPOF</name>
<dbReference type="AlphaFoldDB" id="A9E2W4"/>
<evidence type="ECO:0000256" key="3">
    <source>
        <dbReference type="ARBA" id="ARBA00023180"/>
    </source>
</evidence>
<comment type="similarity">
    <text evidence="1 5">Belongs to the glycosyl hydrolase 32 family.</text>
</comment>
<reference evidence="8" key="1">
    <citation type="submission" date="2005-12" db="EMBL/GenBank/DDBJ databases">
        <title>Molecular cloning of cDNA encoding cell wall invertase like protein from asparagus.</title>
        <authorList>
            <person name="Ueno K."/>
            <person name="Onodera S."/>
            <person name="Kawakami A."/>
            <person name="Yoshida M."/>
            <person name="Shiomi N."/>
        </authorList>
    </citation>
    <scope>NUCLEOTIDE SEQUENCE</scope>
</reference>
<organism evidence="8">
    <name type="scientific">Asparagus officinalis</name>
    <name type="common">Garden asparagus</name>
    <dbReference type="NCBI Taxonomy" id="4686"/>
    <lineage>
        <taxon>Eukaryota</taxon>
        <taxon>Viridiplantae</taxon>
        <taxon>Streptophyta</taxon>
        <taxon>Embryophyta</taxon>
        <taxon>Tracheophyta</taxon>
        <taxon>Spermatophyta</taxon>
        <taxon>Magnoliopsida</taxon>
        <taxon>Liliopsida</taxon>
        <taxon>Asparagales</taxon>
        <taxon>Asparagaceae</taxon>
        <taxon>Asparagoideae</taxon>
        <taxon>Asparagus</taxon>
    </lineage>
</organism>
<sequence length="565" mass="63804">MASIFPGLGWILGFSFICSSLFEIYRRHLLYQDPIAKNFIASELYRTAYHFQPTQHWMNDPNAPMYYNGVYHLFYQHNPDAATWTANISWGHSVSADLVHWTGLELALTPSDPFDISGCWSGSATILPGSKPVILYTGLDTVSRQVQNIAYPKNLSDPFLREWIKPRYNPVIEPHGRIDAALFRDPSTAWLGRDGSWRLTVGTVIDGNGLAMLYKSKDFVKWVPAENPLYYTNGSGMWECVDFFPLGEARGVTKYMLKVSMFDVSYDYYALGTYDEEGGVFTRDDASSTDYRTWPMIDYGRVYASKTFLDEAKQRRILWGWSNESNSIADDVAKGWAGIQTVPRVLSLDTDGKRLVQWPIEELESLRGEQIHLQDIELETGSQVEVRGLKVSQADVEVEFELQSLIGAEPFDANWIVDPPKLCREKGAYANHGGIGPFGLLVLAADNLEENTAVYFRVFRAEGSYKVLMCADQRRSSKRSELYKPASGGFVDIDIKKERKISLRTLIDHSVVESFGGGGRTCITSRVYPTILLNDNTHLYAFNYGTETVKISELKAWNMAQAQIS</sequence>
<dbReference type="PANTHER" id="PTHR31953">
    <property type="entry name" value="BETA-FRUCTOFURANOSIDASE, INSOLUBLE ISOENZYME CWINV1-RELATED"/>
    <property type="match status" value="1"/>
</dbReference>
<evidence type="ECO:0000256" key="2">
    <source>
        <dbReference type="ARBA" id="ARBA00022801"/>
    </source>
</evidence>
<dbReference type="InterPro" id="IPR013148">
    <property type="entry name" value="Glyco_hydro_32_N"/>
</dbReference>
<proteinExistence type="evidence at transcript level"/>
<dbReference type="EMBL" id="AB244731">
    <property type="protein sequence ID" value="BAF93492.1"/>
    <property type="molecule type" value="mRNA"/>
</dbReference>
<evidence type="ECO:0000259" key="6">
    <source>
        <dbReference type="Pfam" id="PF00251"/>
    </source>
</evidence>
<evidence type="ECO:0000259" key="7">
    <source>
        <dbReference type="Pfam" id="PF08244"/>
    </source>
</evidence>
<dbReference type="InterPro" id="IPR023296">
    <property type="entry name" value="Glyco_hydro_beta-prop_sf"/>
</dbReference>
<gene>
    <name evidence="8" type="primary">aoeh2</name>
</gene>
<accession>A9E2W4</accession>
<feature type="domain" description="Glycosyl hydrolase family 32 C-terminal" evidence="7">
    <location>
        <begin position="362"/>
        <end position="558"/>
    </location>
</feature>
<dbReference type="PROSITE" id="PS00609">
    <property type="entry name" value="GLYCOSYL_HYDROL_F32"/>
    <property type="match status" value="1"/>
</dbReference>
<evidence type="ECO:0000313" key="8">
    <source>
        <dbReference type="EMBL" id="BAF93492.1"/>
    </source>
</evidence>
<evidence type="ECO:0000256" key="1">
    <source>
        <dbReference type="ARBA" id="ARBA00009902"/>
    </source>
</evidence>
<dbReference type="Gene3D" id="2.60.120.560">
    <property type="entry name" value="Exo-inulinase, domain 1"/>
    <property type="match status" value="1"/>
</dbReference>
<dbReference type="SMART" id="SM00640">
    <property type="entry name" value="Glyco_32"/>
    <property type="match status" value="1"/>
</dbReference>
<dbReference type="InterPro" id="IPR050551">
    <property type="entry name" value="Fructan_Metab_Enzymes"/>
</dbReference>
<protein>
    <submittedName>
        <fullName evidence="8">Putative cell wall invertase</fullName>
    </submittedName>
</protein>